<dbReference type="EMBL" id="CM041549">
    <property type="protein sequence ID" value="KAI3356746.1"/>
    <property type="molecule type" value="Genomic_DNA"/>
</dbReference>
<keyword evidence="2" id="KW-1185">Reference proteome</keyword>
<dbReference type="Proteomes" id="UP000831701">
    <property type="component" value="Chromosome 19"/>
</dbReference>
<accession>A0ACB8VMJ2</accession>
<proteinExistence type="predicted"/>
<evidence type="ECO:0000313" key="1">
    <source>
        <dbReference type="EMBL" id="KAI3356746.1"/>
    </source>
</evidence>
<name>A0ACB8VMJ2_9TELE</name>
<sequence>MEEEEEASWILTDWVLDFHRLRSVCQKVQDPVIPLRKLPSAKETAQVMIDNIFCIYGLPTDIVSDRGPQFISVFWKEFCHLLGATVSLSSGYHPESTGQTEHLNQELETSLRCLVAQNPTTWTNHLTWVEYEHNALPTTATGLSPFHLVYGYQPPLFPAKEKEVTILSAHAMVKRCQKLRLPRSLRVHRMFHVSKIKPVKESPLVPPTKALPPPNMVDGGLVYAVKKLLAVRKMGRGRQFLVDWERYGGAFLDPSQLCGQPDSN</sequence>
<comment type="caution">
    <text evidence="1">The sequence shown here is derived from an EMBL/GenBank/DDBJ whole genome shotgun (WGS) entry which is preliminary data.</text>
</comment>
<protein>
    <submittedName>
        <fullName evidence="1">Uncharacterized protein</fullName>
    </submittedName>
</protein>
<reference evidence="1" key="1">
    <citation type="submission" date="2022-04" db="EMBL/GenBank/DDBJ databases">
        <title>Jade perch genome.</title>
        <authorList>
            <person name="Chao B."/>
        </authorList>
    </citation>
    <scope>NUCLEOTIDE SEQUENCE</scope>
    <source>
        <strain evidence="1">CB-2022</strain>
    </source>
</reference>
<evidence type="ECO:0000313" key="2">
    <source>
        <dbReference type="Proteomes" id="UP000831701"/>
    </source>
</evidence>
<organism evidence="1 2">
    <name type="scientific">Scortum barcoo</name>
    <name type="common">barcoo grunter</name>
    <dbReference type="NCBI Taxonomy" id="214431"/>
    <lineage>
        <taxon>Eukaryota</taxon>
        <taxon>Metazoa</taxon>
        <taxon>Chordata</taxon>
        <taxon>Craniata</taxon>
        <taxon>Vertebrata</taxon>
        <taxon>Euteleostomi</taxon>
        <taxon>Actinopterygii</taxon>
        <taxon>Neopterygii</taxon>
        <taxon>Teleostei</taxon>
        <taxon>Neoteleostei</taxon>
        <taxon>Acanthomorphata</taxon>
        <taxon>Eupercaria</taxon>
        <taxon>Centrarchiformes</taxon>
        <taxon>Terapontoidei</taxon>
        <taxon>Terapontidae</taxon>
        <taxon>Scortum</taxon>
    </lineage>
</organism>
<gene>
    <name evidence="1" type="ORF">L3Q82_003429</name>
</gene>